<sequence length="490" mass="54738">MPHTKEGFLWTPNHTHSGLQTDSIQPSSPTIKPHYDIIVIGAGFAGLIAARDLIQRHNLNVLLIEARDRIGGRTWTAKVLGKELEMGGTWVHWAQPHVYNELQRYGLHRYLKTSAGTLAPERQFFKSSGGEIEEVSIADNIEALERVAEVFFNIDGLNSRALMPYPHDPLREPAMWKRYDHLTVQDRLDQLPDKISQRHRELFQSNISTFGSALGKDMGFVEALRWYALGGHSMARVFEMAGIYKIGHGGMTAFSRAILGDYNGDRLFNTTVRQINHIGSNKVVINTSNGEVKAKAVVSTIPLNCLDNITFNPPVSPLRQAALAKKHINTGAKIHFKLSATQQPWFATADGTNSNSSFVFAFFDHNGTKPSPSGTWCIGFGYNDRLPDKNDHHHIINRFRQDINRDADVEAYVTHDWKNDPYSKGAWACWGSNSASIYLEELQRPHGRVVFASADWADGWRGFVDGAIERGQSAVREAVNLLDGDGVAKL</sequence>
<comment type="similarity">
    <text evidence="2 6">Belongs to the flavin monoamine oxidase family.</text>
</comment>
<comment type="cofactor">
    <cofactor evidence="1 6">
        <name>FAD</name>
        <dbReference type="ChEBI" id="CHEBI:57692"/>
    </cofactor>
</comment>
<dbReference type="AlphaFoldDB" id="A0A7R7ZNK1"/>
<keyword evidence="3 6" id="KW-0560">Oxidoreductase</keyword>
<protein>
    <recommendedName>
        <fullName evidence="6">Amine oxidase</fullName>
        <ecNumber evidence="6">1.4.3.-</ecNumber>
    </recommendedName>
</protein>
<dbReference type="InterPro" id="IPR036188">
    <property type="entry name" value="FAD/NAD-bd_sf"/>
</dbReference>
<name>A0A7R7ZNK1_ASPCH</name>
<dbReference type="SUPFAM" id="SSF51905">
    <property type="entry name" value="FAD/NAD(P)-binding domain"/>
    <property type="match status" value="1"/>
</dbReference>
<evidence type="ECO:0000313" key="10">
    <source>
        <dbReference type="Proteomes" id="UP000637239"/>
    </source>
</evidence>
<comment type="catalytic activity">
    <reaction evidence="4">
        <text>a secondary aliphatic amine + O2 + H2O = a primary amine + an aldehyde + H2O2</text>
        <dbReference type="Rhea" id="RHEA:26414"/>
        <dbReference type="ChEBI" id="CHEBI:15377"/>
        <dbReference type="ChEBI" id="CHEBI:15379"/>
        <dbReference type="ChEBI" id="CHEBI:16240"/>
        <dbReference type="ChEBI" id="CHEBI:17478"/>
        <dbReference type="ChEBI" id="CHEBI:58855"/>
        <dbReference type="ChEBI" id="CHEBI:65296"/>
        <dbReference type="EC" id="1.4.3.4"/>
    </reaction>
</comment>
<dbReference type="EMBL" id="AP024419">
    <property type="protein sequence ID" value="BCR87769.1"/>
    <property type="molecule type" value="Genomic_DNA"/>
</dbReference>
<dbReference type="PANTHER" id="PTHR43563:SF1">
    <property type="entry name" value="AMINE OXIDASE [FLAVIN-CONTAINING] B"/>
    <property type="match status" value="1"/>
</dbReference>
<evidence type="ECO:0000256" key="6">
    <source>
        <dbReference type="RuleBase" id="RU362067"/>
    </source>
</evidence>
<organism evidence="9 10">
    <name type="scientific">Aspergillus chevalieri</name>
    <name type="common">Eurotium chevalieri</name>
    <dbReference type="NCBI Taxonomy" id="182096"/>
    <lineage>
        <taxon>Eukaryota</taxon>
        <taxon>Fungi</taxon>
        <taxon>Dikarya</taxon>
        <taxon>Ascomycota</taxon>
        <taxon>Pezizomycotina</taxon>
        <taxon>Eurotiomycetes</taxon>
        <taxon>Eurotiomycetidae</taxon>
        <taxon>Eurotiales</taxon>
        <taxon>Aspergillaceae</taxon>
        <taxon>Aspergillus</taxon>
        <taxon>Aspergillus subgen. Aspergillus</taxon>
    </lineage>
</organism>
<feature type="binding site" evidence="5">
    <location>
        <begin position="65"/>
        <end position="66"/>
    </location>
    <ligand>
        <name>FAD</name>
        <dbReference type="ChEBI" id="CHEBI:57692"/>
    </ligand>
</feature>
<evidence type="ECO:0000256" key="2">
    <source>
        <dbReference type="ARBA" id="ARBA00005995"/>
    </source>
</evidence>
<evidence type="ECO:0000256" key="5">
    <source>
        <dbReference type="PIRSR" id="PIRSR601613-1"/>
    </source>
</evidence>
<evidence type="ECO:0000256" key="1">
    <source>
        <dbReference type="ARBA" id="ARBA00001974"/>
    </source>
</evidence>
<accession>A0A7R7ZNK1</accession>
<dbReference type="InterPro" id="IPR050703">
    <property type="entry name" value="Flavin_MAO"/>
</dbReference>
<evidence type="ECO:0000259" key="8">
    <source>
        <dbReference type="Pfam" id="PF01593"/>
    </source>
</evidence>
<dbReference type="Proteomes" id="UP000637239">
    <property type="component" value="Chromosome 4"/>
</dbReference>
<dbReference type="RefSeq" id="XP_043136291.1">
    <property type="nucleotide sequence ID" value="XM_043278521.1"/>
</dbReference>
<dbReference type="EC" id="1.4.3.-" evidence="6"/>
<proteinExistence type="inferred from homology"/>
<dbReference type="Gene3D" id="3.50.50.60">
    <property type="entry name" value="FAD/NAD(P)-binding domain"/>
    <property type="match status" value="2"/>
</dbReference>
<feature type="compositionally biased region" description="Polar residues" evidence="7">
    <location>
        <begin position="12"/>
        <end position="26"/>
    </location>
</feature>
<evidence type="ECO:0000256" key="7">
    <source>
        <dbReference type="SAM" id="MobiDB-lite"/>
    </source>
</evidence>
<dbReference type="GO" id="GO:0097621">
    <property type="term" value="F:monoamine oxidase activity"/>
    <property type="evidence" value="ECO:0007669"/>
    <property type="project" value="UniProtKB-EC"/>
</dbReference>
<evidence type="ECO:0000256" key="3">
    <source>
        <dbReference type="ARBA" id="ARBA00023002"/>
    </source>
</evidence>
<gene>
    <name evidence="9" type="ORF">ACHE_40333A</name>
</gene>
<feature type="domain" description="Amine oxidase" evidence="8">
    <location>
        <begin position="44"/>
        <end position="477"/>
    </location>
</feature>
<feature type="region of interest" description="Disordered" evidence="7">
    <location>
        <begin position="1"/>
        <end position="26"/>
    </location>
</feature>
<dbReference type="PRINTS" id="PR00757">
    <property type="entry name" value="AMINEOXDASEF"/>
</dbReference>
<reference evidence="9" key="2">
    <citation type="submission" date="2021-02" db="EMBL/GenBank/DDBJ databases">
        <title>Aspergillus chevalieri M1 genome sequence.</title>
        <authorList>
            <person name="Kadooka C."/>
            <person name="Mori K."/>
            <person name="Futagami T."/>
        </authorList>
    </citation>
    <scope>NUCLEOTIDE SEQUENCE</scope>
    <source>
        <strain evidence="9">M1</strain>
    </source>
</reference>
<feature type="binding site" evidence="5">
    <location>
        <position position="272"/>
    </location>
    <ligand>
        <name>FAD</name>
        <dbReference type="ChEBI" id="CHEBI:57692"/>
    </ligand>
</feature>
<evidence type="ECO:0000256" key="4">
    <source>
        <dbReference type="ARBA" id="ARBA00048448"/>
    </source>
</evidence>
<reference evidence="9" key="1">
    <citation type="submission" date="2021-01" db="EMBL/GenBank/DDBJ databases">
        <authorList>
            <consortium name="Aspergillus chevalieri M1 genome sequencing consortium"/>
            <person name="Kazuki M."/>
            <person name="Futagami T."/>
        </authorList>
    </citation>
    <scope>NUCLEOTIDE SEQUENCE</scope>
    <source>
        <strain evidence="9">M1</strain>
    </source>
</reference>
<dbReference type="KEGG" id="ache:ACHE_40333A"/>
<keyword evidence="6" id="KW-0285">Flavoprotein</keyword>
<dbReference type="Gene3D" id="3.90.660.10">
    <property type="match status" value="2"/>
</dbReference>
<evidence type="ECO:0000313" key="9">
    <source>
        <dbReference type="EMBL" id="BCR87769.1"/>
    </source>
</evidence>
<dbReference type="InterPro" id="IPR001613">
    <property type="entry name" value="Flavin_amine_oxidase"/>
</dbReference>
<dbReference type="PANTHER" id="PTHR43563">
    <property type="entry name" value="AMINE OXIDASE"/>
    <property type="match status" value="1"/>
</dbReference>
<keyword evidence="6" id="KW-0274">FAD</keyword>
<keyword evidence="10" id="KW-1185">Reference proteome</keyword>
<dbReference type="Pfam" id="PF01593">
    <property type="entry name" value="Amino_oxidase"/>
    <property type="match status" value="1"/>
</dbReference>
<dbReference type="GeneID" id="66982128"/>
<dbReference type="InterPro" id="IPR002937">
    <property type="entry name" value="Amino_oxidase"/>
</dbReference>